<dbReference type="Pfam" id="PF00583">
    <property type="entry name" value="Acetyltransf_1"/>
    <property type="match status" value="1"/>
</dbReference>
<dbReference type="Proteomes" id="UP001318682">
    <property type="component" value="Chromosome"/>
</dbReference>
<dbReference type="InterPro" id="IPR016181">
    <property type="entry name" value="Acyl_CoA_acyltransferase"/>
</dbReference>
<dbReference type="PANTHER" id="PTHR43877">
    <property type="entry name" value="AMINOALKYLPHOSPHONATE N-ACETYLTRANSFERASE-RELATED-RELATED"/>
    <property type="match status" value="1"/>
</dbReference>
<gene>
    <name evidence="4" type="primary">ysnE</name>
    <name evidence="4" type="ORF">ROLI_020550</name>
</gene>
<evidence type="ECO:0000256" key="2">
    <source>
        <dbReference type="ARBA" id="ARBA00023315"/>
    </source>
</evidence>
<dbReference type="GO" id="GO:0016746">
    <property type="term" value="F:acyltransferase activity"/>
    <property type="evidence" value="ECO:0007669"/>
    <property type="project" value="UniProtKB-KW"/>
</dbReference>
<keyword evidence="5" id="KW-1185">Reference proteome</keyword>
<dbReference type="RefSeq" id="WP_187430746.1">
    <property type="nucleotide sequence ID" value="NZ_CP143423.1"/>
</dbReference>
<reference evidence="4 5" key="1">
    <citation type="submission" date="2015-07" db="EMBL/GenBank/DDBJ databases">
        <authorList>
            <person name="Voget S."/>
            <person name="Dogs M."/>
            <person name="Brinkhoff T.H."/>
            <person name="Daniel R."/>
        </authorList>
    </citation>
    <scope>NUCLEOTIDE SEQUENCE [LARGE SCALE GENOMIC DNA]</scope>
    <source>
        <strain evidence="4 5">B14</strain>
    </source>
</reference>
<dbReference type="EMBL" id="CP143423">
    <property type="protein sequence ID" value="WVX48970.1"/>
    <property type="molecule type" value="Genomic_DNA"/>
</dbReference>
<dbReference type="InterPro" id="IPR000182">
    <property type="entry name" value="GNAT_dom"/>
</dbReference>
<evidence type="ECO:0000256" key="1">
    <source>
        <dbReference type="ARBA" id="ARBA00022679"/>
    </source>
</evidence>
<sequence length="152" mass="16445">MGSVTIRKGAPSEPQATSLLHASHALMTRLFPSEANHFLSVEALAAPHISFFVAQMDEELVGCVALASYPGYGEIKSMFVSPSRRKQGIADALLSAVIAQARDANLPCIRLETGTGLEAAHRLYERHGFHDCDAFGSYLPDAPLSRYMELAI</sequence>
<dbReference type="EC" id="2.3.1.-" evidence="4"/>
<reference evidence="5" key="2">
    <citation type="submission" date="2024-01" db="EMBL/GenBank/DDBJ databases">
        <title>Roseobacter fucihabitans sp. nov., isolated from the brown alga Fucus spiralis.</title>
        <authorList>
            <person name="Hahnke S."/>
            <person name="Berger M."/>
            <person name="Schlingloff A."/>
            <person name="Athale I."/>
            <person name="Neumann-Schaal M."/>
            <person name="Adenaya A."/>
            <person name="Poehlein A."/>
            <person name="Daniel R."/>
            <person name="Pertersen J."/>
            <person name="Brinkhoff T."/>
        </authorList>
    </citation>
    <scope>NUCLEOTIDE SEQUENCE [LARGE SCALE GENOMIC DNA]</scope>
    <source>
        <strain evidence="5">B14</strain>
    </source>
</reference>
<dbReference type="InterPro" id="IPR050832">
    <property type="entry name" value="Bact_Acetyltransf"/>
</dbReference>
<name>A0ABZ2BUT4_9RHOB</name>
<evidence type="ECO:0000259" key="3">
    <source>
        <dbReference type="PROSITE" id="PS51186"/>
    </source>
</evidence>
<evidence type="ECO:0000313" key="5">
    <source>
        <dbReference type="Proteomes" id="UP001318682"/>
    </source>
</evidence>
<organism evidence="4 5">
    <name type="scientific">Roseobacter fucihabitans</name>
    <dbReference type="NCBI Taxonomy" id="1537242"/>
    <lineage>
        <taxon>Bacteria</taxon>
        <taxon>Pseudomonadati</taxon>
        <taxon>Pseudomonadota</taxon>
        <taxon>Alphaproteobacteria</taxon>
        <taxon>Rhodobacterales</taxon>
        <taxon>Roseobacteraceae</taxon>
        <taxon>Roseobacter</taxon>
    </lineage>
</organism>
<keyword evidence="2 4" id="KW-0012">Acyltransferase</keyword>
<evidence type="ECO:0000313" key="4">
    <source>
        <dbReference type="EMBL" id="WVX48970.1"/>
    </source>
</evidence>
<feature type="domain" description="N-acetyltransferase" evidence="3">
    <location>
        <begin position="4"/>
        <end position="152"/>
    </location>
</feature>
<dbReference type="CDD" id="cd04301">
    <property type="entry name" value="NAT_SF"/>
    <property type="match status" value="1"/>
</dbReference>
<dbReference type="Gene3D" id="3.40.630.30">
    <property type="match status" value="1"/>
</dbReference>
<accession>A0ABZ2BUT4</accession>
<dbReference type="SUPFAM" id="SSF55729">
    <property type="entry name" value="Acyl-CoA N-acyltransferases (Nat)"/>
    <property type="match status" value="1"/>
</dbReference>
<protein>
    <submittedName>
        <fullName evidence="4">N-acetyltransferase YsnE</fullName>
        <ecNumber evidence="4">2.3.1.-</ecNumber>
    </submittedName>
</protein>
<dbReference type="PANTHER" id="PTHR43877:SF2">
    <property type="entry name" value="AMINOALKYLPHOSPHONATE N-ACETYLTRANSFERASE-RELATED"/>
    <property type="match status" value="1"/>
</dbReference>
<keyword evidence="1 4" id="KW-0808">Transferase</keyword>
<dbReference type="PROSITE" id="PS51186">
    <property type="entry name" value="GNAT"/>
    <property type="match status" value="1"/>
</dbReference>
<proteinExistence type="predicted"/>